<dbReference type="InterPro" id="IPR011903">
    <property type="entry name" value="TON_0319-like"/>
</dbReference>
<dbReference type="SUPFAM" id="SSF52833">
    <property type="entry name" value="Thioredoxin-like"/>
    <property type="match status" value="2"/>
</dbReference>
<dbReference type="Proteomes" id="UP000244093">
    <property type="component" value="Unassembled WGS sequence"/>
</dbReference>
<proteinExistence type="inferred from homology"/>
<dbReference type="Gene3D" id="3.40.30.10">
    <property type="entry name" value="Glutaredoxin"/>
    <property type="match status" value="2"/>
</dbReference>
<dbReference type="AlphaFoldDB" id="A0A2R7Y5U9"/>
<dbReference type="PANTHER" id="PTHR37170">
    <property type="entry name" value="GLUTAREDOXIN-RELATED"/>
    <property type="match status" value="1"/>
</dbReference>
<dbReference type="NCBIfam" id="TIGR02187">
    <property type="entry name" value="PDO_seleno_TRX"/>
    <property type="match status" value="1"/>
</dbReference>
<name>A0A2R7Y5U9_9CREN</name>
<organism evidence="3 4">
    <name type="scientific">Zestosphaera tikiterensis</name>
    <dbReference type="NCBI Taxonomy" id="1973259"/>
    <lineage>
        <taxon>Archaea</taxon>
        <taxon>Thermoproteota</taxon>
        <taxon>Thermoprotei</taxon>
        <taxon>Desulfurococcales</taxon>
        <taxon>Desulfurococcaceae</taxon>
        <taxon>Zestosphaera</taxon>
    </lineage>
</organism>
<dbReference type="CDD" id="cd02973">
    <property type="entry name" value="TRX_GRX_like"/>
    <property type="match status" value="1"/>
</dbReference>
<dbReference type="InterPro" id="IPR036249">
    <property type="entry name" value="Thioredoxin-like_sf"/>
</dbReference>
<protein>
    <recommendedName>
        <fullName evidence="2">Thioredoxin-like fold domain-containing protein</fullName>
    </recommendedName>
</protein>
<evidence type="ECO:0000313" key="4">
    <source>
        <dbReference type="Proteomes" id="UP000244093"/>
    </source>
</evidence>
<evidence type="ECO:0000256" key="1">
    <source>
        <dbReference type="ARBA" id="ARBA00007787"/>
    </source>
</evidence>
<evidence type="ECO:0000259" key="2">
    <source>
        <dbReference type="Pfam" id="PF13192"/>
    </source>
</evidence>
<evidence type="ECO:0000313" key="3">
    <source>
        <dbReference type="EMBL" id="PUA32890.1"/>
    </source>
</evidence>
<dbReference type="PROSITE" id="PS51354">
    <property type="entry name" value="GLUTAREDOXIN_2"/>
    <property type="match status" value="1"/>
</dbReference>
<dbReference type="Pfam" id="PF13192">
    <property type="entry name" value="Thioredoxin_3"/>
    <property type="match status" value="2"/>
</dbReference>
<feature type="domain" description="Thioredoxin-like fold" evidence="2">
    <location>
        <begin position="34"/>
        <end position="112"/>
    </location>
</feature>
<comment type="similarity">
    <text evidence="1">Belongs to the glutaredoxin family.</text>
</comment>
<comment type="caution">
    <text evidence="3">The sequence shown here is derived from an EMBL/GenBank/DDBJ whole genome shotgun (WGS) entry which is preliminary data.</text>
</comment>
<dbReference type="PANTHER" id="PTHR37170:SF1">
    <property type="entry name" value="GLUTAREDOXIN-LIKE PROTEIN"/>
    <property type="match status" value="1"/>
</dbReference>
<sequence length="256" mass="28931">MDEMFRVRFSREEIEELRNTLSEMKNPVEVYTFVDERCRYCSNTVKLVEVLSDASPSSNGGKLIKHTVVSRGNDALGLFKKFNVSRVPTVAFLDGYIRYTGMPAGEEIRGFIETLIRLSTGDSGLSQSTVETLSKLKGLVRVEVIVTPTCPYCPYAALLANMFAFESYRLGNKVVVADVVEAYENPDIADMYGVMTVPTIAINGEVEFVGVPYEDQFLEKVVEHSNKAYLKQKKKEEYMRLLKELEKDTTQDKDVK</sequence>
<accession>A0A2R7Y5U9</accession>
<feature type="domain" description="Thioredoxin-like fold" evidence="2">
    <location>
        <begin position="141"/>
        <end position="219"/>
    </location>
</feature>
<dbReference type="EMBL" id="NBVN01000003">
    <property type="protein sequence ID" value="PUA32890.1"/>
    <property type="molecule type" value="Genomic_DNA"/>
</dbReference>
<gene>
    <name evidence="3" type="ORF">B7O98_05375</name>
</gene>
<dbReference type="InterPro" id="IPR012336">
    <property type="entry name" value="Thioredoxin-like_fold"/>
</dbReference>
<reference evidence="3 4" key="1">
    <citation type="journal article" date="2018" name="Syst. Appl. Microbiol.">
        <title>A new symbiotic nanoarchaeote (Candidatus Nanoclepta minutus) and its host (Zestosphaera tikiterensis gen. nov., sp. nov.) from a New Zealand hot spring.</title>
        <authorList>
            <person name="St John E."/>
            <person name="Liu Y."/>
            <person name="Podar M."/>
            <person name="Stott M.B."/>
            <person name="Meneghin J."/>
            <person name="Chen Z."/>
            <person name="Lagutin K."/>
            <person name="Mitchell K."/>
            <person name="Reysenbach A.L."/>
        </authorList>
    </citation>
    <scope>NUCLEOTIDE SEQUENCE [LARGE SCALE GENOMIC DNA]</scope>
    <source>
        <strain evidence="3">NZ3</strain>
    </source>
</reference>